<dbReference type="OrthoDB" id="9812537at2"/>
<dbReference type="CDD" id="cd09079">
    <property type="entry name" value="RgfB-like"/>
    <property type="match status" value="1"/>
</dbReference>
<dbReference type="InterPro" id="IPR005135">
    <property type="entry name" value="Endo/exonuclease/phosphatase"/>
</dbReference>
<sequence length="271" mass="30366">MAKYLTLNTHSWLEVNALKKLFDLAEHIYSENYDLISLQEVNQSLEAPLIESAPGYRGLTGSPALRKDNFALQLVSYLRSQERHYYWSWDYNHIGYGKYQEGVAMLSKTPLKVQDLLISKTADETDYHTRRALIAQTQIDGQELTAVSLHMSWFGKGFAREWKKLETALLAHSSPLIVMGDFNNPTGTEGYQLVLDSPLQLQDSHVAAQHPAGTHTIAAAIDGWEGNRQALKVDHIFASRDIHFKTSQIVLDGGKSPIVSDHFGLAAESKN</sequence>
<accession>A0A172Q9G8</accession>
<dbReference type="Gene3D" id="3.60.10.10">
    <property type="entry name" value="Endonuclease/exonuclease/phosphatase"/>
    <property type="match status" value="1"/>
</dbReference>
<dbReference type="PANTHER" id="PTHR15822:SF23">
    <property type="entry name" value="ENDONUCLEASE_EXONUCLEASE_PHOSPHATASE FAMILY PROTEIN"/>
    <property type="match status" value="1"/>
</dbReference>
<reference evidence="4" key="2">
    <citation type="submission" date="2016-03" db="EMBL/GenBank/DDBJ databases">
        <title>Streptococcus antelopensis sp. nov., isolated from the feces of the Tibetan antelope (Pantholops hodgsonii) in Hoh Xil National Nature Reserve, Qinghai, China.</title>
        <authorList>
            <person name="Bai X."/>
        </authorList>
    </citation>
    <scope>NUCLEOTIDE SEQUENCE [LARGE SCALE GENOMIC DNA]</scope>
    <source>
        <strain evidence="4">TA 26</strain>
    </source>
</reference>
<dbReference type="Proteomes" id="UP000077317">
    <property type="component" value="Chromosome"/>
</dbReference>
<evidence type="ECO:0000259" key="2">
    <source>
        <dbReference type="Pfam" id="PF03372"/>
    </source>
</evidence>
<dbReference type="PANTHER" id="PTHR15822">
    <property type="entry name" value="TRAF AND TNF RECEPTOR-ASSOCIATED PROTEIN"/>
    <property type="match status" value="1"/>
</dbReference>
<reference evidence="3 4" key="1">
    <citation type="journal article" date="2016" name="Int. J. Syst. Evol. Microbiol.">
        <title>Streptococcuspantholopis sp. nov., isolated from faeces of the Tibetan antelope (Pantholops hodgsonii).</title>
        <authorList>
            <person name="Bai X."/>
            <person name="Xiong Y."/>
            <person name="Lu S."/>
            <person name="Jin D."/>
            <person name="Lai X."/>
            <person name="Yang J."/>
            <person name="Niu L."/>
            <person name="Hu S."/>
            <person name="Meng X."/>
            <person name="Pu J."/>
            <person name="Ye C."/>
            <person name="Xu J."/>
        </authorList>
    </citation>
    <scope>NUCLEOTIDE SEQUENCE [LARGE SCALE GENOMIC DNA]</scope>
    <source>
        <strain evidence="3 4">TA 26</strain>
    </source>
</reference>
<dbReference type="RefSeq" id="WP_067064489.1">
    <property type="nucleotide sequence ID" value="NZ_CP014699.1"/>
</dbReference>
<dbReference type="SUPFAM" id="SSF56219">
    <property type="entry name" value="DNase I-like"/>
    <property type="match status" value="1"/>
</dbReference>
<dbReference type="KEGG" id="spat:A0O21_09140"/>
<dbReference type="Pfam" id="PF03372">
    <property type="entry name" value="Exo_endo_phos"/>
    <property type="match status" value="1"/>
</dbReference>
<dbReference type="EMBL" id="CP014699">
    <property type="protein sequence ID" value="AND80153.1"/>
    <property type="molecule type" value="Genomic_DNA"/>
</dbReference>
<keyword evidence="1" id="KW-0378">Hydrolase</keyword>
<gene>
    <name evidence="3" type="ORF">A0O21_09140</name>
</gene>
<dbReference type="AlphaFoldDB" id="A0A172Q9G8"/>
<organism evidence="3 4">
    <name type="scientific">Streptococcus pantholopis</name>
    <dbReference type="NCBI Taxonomy" id="1811193"/>
    <lineage>
        <taxon>Bacteria</taxon>
        <taxon>Bacillati</taxon>
        <taxon>Bacillota</taxon>
        <taxon>Bacilli</taxon>
        <taxon>Lactobacillales</taxon>
        <taxon>Streptococcaceae</taxon>
        <taxon>Streptococcus</taxon>
    </lineage>
</organism>
<dbReference type="STRING" id="1811193.A0O21_09140"/>
<dbReference type="InterPro" id="IPR036691">
    <property type="entry name" value="Endo/exonu/phosph_ase_sf"/>
</dbReference>
<name>A0A172Q9G8_9STRE</name>
<protein>
    <submittedName>
        <fullName evidence="3">Exodeoxyribonuclease III</fullName>
    </submittedName>
</protein>
<proteinExistence type="predicted"/>
<dbReference type="GO" id="GO:0016787">
    <property type="term" value="F:hydrolase activity"/>
    <property type="evidence" value="ECO:0007669"/>
    <property type="project" value="UniProtKB-KW"/>
</dbReference>
<evidence type="ECO:0000313" key="3">
    <source>
        <dbReference type="EMBL" id="AND80153.1"/>
    </source>
</evidence>
<feature type="domain" description="Endonuclease/exonuclease/phosphatase" evidence="2">
    <location>
        <begin position="23"/>
        <end position="262"/>
    </location>
</feature>
<evidence type="ECO:0000313" key="4">
    <source>
        <dbReference type="Proteomes" id="UP000077317"/>
    </source>
</evidence>
<dbReference type="InterPro" id="IPR051547">
    <property type="entry name" value="TDP2-like"/>
</dbReference>
<keyword evidence="4" id="KW-1185">Reference proteome</keyword>
<evidence type="ECO:0000256" key="1">
    <source>
        <dbReference type="ARBA" id="ARBA00022801"/>
    </source>
</evidence>